<dbReference type="Proteomes" id="UP001139474">
    <property type="component" value="Unassembled WGS sequence"/>
</dbReference>
<sequence length="132" mass="15746">MATEFQTNFVRVFAFNYKAAADHFGVSLQTIYRWFDGNPPLVIKRYVDVMARGWLPQYEPFSNWRIDGTNIHFPTGKVSAFDVEFIEQYKWSQRTLTERFKNRQLNQKEMLESVERILEESECLRLRLGKVI</sequence>
<keyword evidence="2" id="KW-1185">Reference proteome</keyword>
<proteinExistence type="predicted"/>
<evidence type="ECO:0000313" key="1">
    <source>
        <dbReference type="EMBL" id="MCP1340036.1"/>
    </source>
</evidence>
<evidence type="ECO:0000313" key="2">
    <source>
        <dbReference type="Proteomes" id="UP001139474"/>
    </source>
</evidence>
<name>A0A9X2JVI7_9GAMM</name>
<dbReference type="RefSeq" id="WP_253619915.1">
    <property type="nucleotide sequence ID" value="NZ_JAMZDE010000008.1"/>
</dbReference>
<dbReference type="EMBL" id="JAMZDE010000008">
    <property type="protein sequence ID" value="MCP1340036.1"/>
    <property type="molecule type" value="Genomic_DNA"/>
</dbReference>
<comment type="caution">
    <text evidence="1">The sequence shown here is derived from an EMBL/GenBank/DDBJ whole genome shotgun (WGS) entry which is preliminary data.</text>
</comment>
<protein>
    <submittedName>
        <fullName evidence="1">Uncharacterized protein</fullName>
    </submittedName>
</protein>
<dbReference type="AlphaFoldDB" id="A0A9X2JVI7"/>
<organism evidence="1 2">
    <name type="scientific">Idiomarina rhizosphaerae</name>
    <dbReference type="NCBI Taxonomy" id="2961572"/>
    <lineage>
        <taxon>Bacteria</taxon>
        <taxon>Pseudomonadati</taxon>
        <taxon>Pseudomonadota</taxon>
        <taxon>Gammaproteobacteria</taxon>
        <taxon>Alteromonadales</taxon>
        <taxon>Idiomarinaceae</taxon>
        <taxon>Idiomarina</taxon>
    </lineage>
</organism>
<reference evidence="1" key="1">
    <citation type="submission" date="2022-06" db="EMBL/GenBank/DDBJ databases">
        <title>Idiomarina rhizosphaerae M1R2S28.</title>
        <authorList>
            <person name="Sun J.-Q."/>
            <person name="Li L.-F."/>
        </authorList>
    </citation>
    <scope>NUCLEOTIDE SEQUENCE</scope>
    <source>
        <strain evidence="1">M1R2S28</strain>
    </source>
</reference>
<gene>
    <name evidence="1" type="ORF">NJR55_10615</name>
</gene>
<accession>A0A9X2JVI7</accession>